<dbReference type="EMBL" id="AGSI01000014">
    <property type="protein sequence ID" value="EIE20684.1"/>
    <property type="molecule type" value="Genomic_DNA"/>
</dbReference>
<organism evidence="2 3">
    <name type="scientific">Coccomyxa subellipsoidea (strain C-169)</name>
    <name type="common">Green microalga</name>
    <dbReference type="NCBI Taxonomy" id="574566"/>
    <lineage>
        <taxon>Eukaryota</taxon>
        <taxon>Viridiplantae</taxon>
        <taxon>Chlorophyta</taxon>
        <taxon>core chlorophytes</taxon>
        <taxon>Trebouxiophyceae</taxon>
        <taxon>Trebouxiophyceae incertae sedis</taxon>
        <taxon>Coccomyxaceae</taxon>
        <taxon>Coccomyxa</taxon>
        <taxon>Coccomyxa subellipsoidea</taxon>
    </lineage>
</organism>
<accession>I0YQL5</accession>
<feature type="compositionally biased region" description="Polar residues" evidence="1">
    <location>
        <begin position="110"/>
        <end position="119"/>
    </location>
</feature>
<dbReference type="OrthoDB" id="504123at2759"/>
<reference evidence="2 3" key="1">
    <citation type="journal article" date="2012" name="Genome Biol.">
        <title>The genome of the polar eukaryotic microalga coccomyxa subellipsoidea reveals traits of cold adaptation.</title>
        <authorList>
            <person name="Blanc G."/>
            <person name="Agarkova I."/>
            <person name="Grimwood J."/>
            <person name="Kuo A."/>
            <person name="Brueggeman A."/>
            <person name="Dunigan D."/>
            <person name="Gurnon J."/>
            <person name="Ladunga I."/>
            <person name="Lindquist E."/>
            <person name="Lucas S."/>
            <person name="Pangilinan J."/>
            <person name="Proschold T."/>
            <person name="Salamov A."/>
            <person name="Schmutz J."/>
            <person name="Weeks D."/>
            <person name="Yamada T."/>
            <person name="Claverie J.M."/>
            <person name="Grigoriev I."/>
            <person name="Van Etten J."/>
            <person name="Lomsadze A."/>
            <person name="Borodovsky M."/>
        </authorList>
    </citation>
    <scope>NUCLEOTIDE SEQUENCE [LARGE SCALE GENOMIC DNA]</scope>
    <source>
        <strain evidence="2 3">C-169</strain>
    </source>
</reference>
<evidence type="ECO:0000313" key="3">
    <source>
        <dbReference type="Proteomes" id="UP000007264"/>
    </source>
</evidence>
<dbReference type="RefSeq" id="XP_005645228.1">
    <property type="nucleotide sequence ID" value="XM_005645171.1"/>
</dbReference>
<evidence type="ECO:0000313" key="2">
    <source>
        <dbReference type="EMBL" id="EIE20684.1"/>
    </source>
</evidence>
<evidence type="ECO:0000256" key="1">
    <source>
        <dbReference type="SAM" id="MobiDB-lite"/>
    </source>
</evidence>
<keyword evidence="3" id="KW-1185">Reference proteome</keyword>
<protein>
    <submittedName>
        <fullName evidence="2">Uncharacterized protein</fullName>
    </submittedName>
</protein>
<comment type="caution">
    <text evidence="2">The sequence shown here is derived from an EMBL/GenBank/DDBJ whole genome shotgun (WGS) entry which is preliminary data.</text>
</comment>
<name>I0YQL5_COCSC</name>
<dbReference type="AlphaFoldDB" id="I0YQL5"/>
<dbReference type="Proteomes" id="UP000007264">
    <property type="component" value="Unassembled WGS sequence"/>
</dbReference>
<gene>
    <name evidence="2" type="ORF">COCSUDRAFT_57252</name>
</gene>
<dbReference type="KEGG" id="csl:COCSUDRAFT_57252"/>
<proteinExistence type="predicted"/>
<sequence>MANPMTATPEPRKAVKHYAYMYGKPRRNKKTRAPQMPKEPETAAVIDARLNVAEQSASTAKPPRAPPSLDLKAIKNVQTSPKGEASQEPSSDDCPATPTNLGDPAAQPCSGCTTPTSARSADSLSCEEFVVTAEVASAKAQDVSGHEQPDTVNSAAIDPALLCTSQDIISEEPDCTTDAVESAAPEETVCLPSRAEEEPVSVSGQPASLVSFALTALSCLQCFAPALARPAVTMAVAASVKTLAAAAAVAFGRAEFCAYIPHSYSPICPHKDQEALLQYFLERAGNGSAWAEGLLQLTPCDLWPFIRSAHLIIEFMVAMECLFYEWYENPGSGEGMPFGRQAVSNNTAALEIVTKEGGVTPWCIHLPQGSRICHVRSNMGLDWADNVLPNLPAIGARNTDILVGNFAIWINNATEYAVNMIRVANYIRSATGRLPYIIWRDASVQHFQTYTGDYNGASYPFHCQPISNRTDAVKLHTNGTLTTDDPELQVTVEGGWRNRIAYPIIEALSIPIMRTWNETVPMWGFHHHYNMRCGHQ</sequence>
<feature type="region of interest" description="Disordered" evidence="1">
    <location>
        <begin position="22"/>
        <end position="119"/>
    </location>
</feature>
<dbReference type="GeneID" id="17038663"/>